<name>A0ABP8VHT1_9MICO</name>
<dbReference type="Pfam" id="PF00356">
    <property type="entry name" value="LacI"/>
    <property type="match status" value="1"/>
</dbReference>
<evidence type="ECO:0000256" key="1">
    <source>
        <dbReference type="ARBA" id="ARBA00023015"/>
    </source>
</evidence>
<sequence>MHDVAAAAGVSIATVSNVLNHPEKVLEGTRTTVHEAIRELGFVRNDAARSLASGRNLTIGFVATDLANTFFVDIARGAQDAALEEDRHVLIANSDVKASLQETHLALFDEARVAGIVLAPLGGPPPGVESLRAHGRPIVVVNHASVRTDVCSVLIDNEEVGFIAAEHLIALGRRRLAFCSVAGDSDQAIRERRAGVRRAVAAHPGVVLEDIDTIDLETPGGIQAGHEIASRPAAERPDGVVAVADAVGSAITRVLVGEAHLRVPEDVAVIGCDHNLSGREGGIPLSSVSQRGYDIGVEAVRLLAQEIADQGGEHVHRTVVLQPSVIADESTIGRDRAIGG</sequence>
<dbReference type="CDD" id="cd06267">
    <property type="entry name" value="PBP1_LacI_sugar_binding-like"/>
    <property type="match status" value="1"/>
</dbReference>
<evidence type="ECO:0000313" key="5">
    <source>
        <dbReference type="EMBL" id="GAA4664337.1"/>
    </source>
</evidence>
<dbReference type="SMART" id="SM00354">
    <property type="entry name" value="HTH_LACI"/>
    <property type="match status" value="1"/>
</dbReference>
<comment type="caution">
    <text evidence="5">The sequence shown here is derived from an EMBL/GenBank/DDBJ whole genome shotgun (WGS) entry which is preliminary data.</text>
</comment>
<dbReference type="Gene3D" id="3.40.50.2300">
    <property type="match status" value="2"/>
</dbReference>
<keyword evidence="1" id="KW-0805">Transcription regulation</keyword>
<reference evidence="6" key="1">
    <citation type="journal article" date="2019" name="Int. J. Syst. Evol. Microbiol.">
        <title>The Global Catalogue of Microorganisms (GCM) 10K type strain sequencing project: providing services to taxonomists for standard genome sequencing and annotation.</title>
        <authorList>
            <consortium name="The Broad Institute Genomics Platform"/>
            <consortium name="The Broad Institute Genome Sequencing Center for Infectious Disease"/>
            <person name="Wu L."/>
            <person name="Ma J."/>
        </authorList>
    </citation>
    <scope>NUCLEOTIDE SEQUENCE [LARGE SCALE GENOMIC DNA]</scope>
    <source>
        <strain evidence="6">JCM 18956</strain>
    </source>
</reference>
<dbReference type="SUPFAM" id="SSF53822">
    <property type="entry name" value="Periplasmic binding protein-like I"/>
    <property type="match status" value="1"/>
</dbReference>
<dbReference type="PROSITE" id="PS50932">
    <property type="entry name" value="HTH_LACI_2"/>
    <property type="match status" value="1"/>
</dbReference>
<dbReference type="PANTHER" id="PTHR30146:SF109">
    <property type="entry name" value="HTH-TYPE TRANSCRIPTIONAL REGULATOR GALS"/>
    <property type="match status" value="1"/>
</dbReference>
<accession>A0ABP8VHT1</accession>
<dbReference type="EMBL" id="BAABLM010000001">
    <property type="protein sequence ID" value="GAA4664337.1"/>
    <property type="molecule type" value="Genomic_DNA"/>
</dbReference>
<dbReference type="Proteomes" id="UP001501295">
    <property type="component" value="Unassembled WGS sequence"/>
</dbReference>
<keyword evidence="6" id="KW-1185">Reference proteome</keyword>
<dbReference type="InterPro" id="IPR010982">
    <property type="entry name" value="Lambda_DNA-bd_dom_sf"/>
</dbReference>
<organism evidence="5 6">
    <name type="scientific">Frondihabitans cladoniiphilus</name>
    <dbReference type="NCBI Taxonomy" id="715785"/>
    <lineage>
        <taxon>Bacteria</taxon>
        <taxon>Bacillati</taxon>
        <taxon>Actinomycetota</taxon>
        <taxon>Actinomycetes</taxon>
        <taxon>Micrococcales</taxon>
        <taxon>Microbacteriaceae</taxon>
        <taxon>Frondihabitans</taxon>
    </lineage>
</organism>
<evidence type="ECO:0000313" key="6">
    <source>
        <dbReference type="Proteomes" id="UP001501295"/>
    </source>
</evidence>
<dbReference type="SUPFAM" id="SSF47413">
    <property type="entry name" value="lambda repressor-like DNA-binding domains"/>
    <property type="match status" value="1"/>
</dbReference>
<dbReference type="GO" id="GO:0003677">
    <property type="term" value="F:DNA binding"/>
    <property type="evidence" value="ECO:0007669"/>
    <property type="project" value="UniProtKB-KW"/>
</dbReference>
<dbReference type="InterPro" id="IPR028082">
    <property type="entry name" value="Peripla_BP_I"/>
</dbReference>
<keyword evidence="3" id="KW-0804">Transcription</keyword>
<evidence type="ECO:0000259" key="4">
    <source>
        <dbReference type="PROSITE" id="PS50932"/>
    </source>
</evidence>
<evidence type="ECO:0000256" key="2">
    <source>
        <dbReference type="ARBA" id="ARBA00023125"/>
    </source>
</evidence>
<dbReference type="InterPro" id="IPR000843">
    <property type="entry name" value="HTH_LacI"/>
</dbReference>
<evidence type="ECO:0000256" key="3">
    <source>
        <dbReference type="ARBA" id="ARBA00023163"/>
    </source>
</evidence>
<feature type="domain" description="HTH lacI-type" evidence="4">
    <location>
        <begin position="1"/>
        <end position="53"/>
    </location>
</feature>
<dbReference type="PROSITE" id="PS00356">
    <property type="entry name" value="HTH_LACI_1"/>
    <property type="match status" value="1"/>
</dbReference>
<proteinExistence type="predicted"/>
<dbReference type="Gene3D" id="1.10.260.40">
    <property type="entry name" value="lambda repressor-like DNA-binding domains"/>
    <property type="match status" value="1"/>
</dbReference>
<gene>
    <name evidence="5" type="ORF">GCM10025780_01510</name>
</gene>
<protein>
    <submittedName>
        <fullName evidence="5">LacI family DNA-binding transcriptional regulator</fullName>
    </submittedName>
</protein>
<dbReference type="InterPro" id="IPR046335">
    <property type="entry name" value="LacI/GalR-like_sensor"/>
</dbReference>
<keyword evidence="2 5" id="KW-0238">DNA-binding</keyword>
<dbReference type="PANTHER" id="PTHR30146">
    <property type="entry name" value="LACI-RELATED TRANSCRIPTIONAL REPRESSOR"/>
    <property type="match status" value="1"/>
</dbReference>
<dbReference type="Pfam" id="PF13377">
    <property type="entry name" value="Peripla_BP_3"/>
    <property type="match status" value="1"/>
</dbReference>
<dbReference type="CDD" id="cd01392">
    <property type="entry name" value="HTH_LacI"/>
    <property type="match status" value="1"/>
</dbReference>